<name>A0ACB8B512_9AGAM</name>
<evidence type="ECO:0000313" key="2">
    <source>
        <dbReference type="Proteomes" id="UP000790709"/>
    </source>
</evidence>
<gene>
    <name evidence="1" type="ORF">BV22DRAFT_1132915</name>
</gene>
<reference evidence="1" key="1">
    <citation type="journal article" date="2021" name="New Phytol.">
        <title>Evolutionary innovations through gain and loss of genes in the ectomycorrhizal Boletales.</title>
        <authorList>
            <person name="Wu G."/>
            <person name="Miyauchi S."/>
            <person name="Morin E."/>
            <person name="Kuo A."/>
            <person name="Drula E."/>
            <person name="Varga T."/>
            <person name="Kohler A."/>
            <person name="Feng B."/>
            <person name="Cao Y."/>
            <person name="Lipzen A."/>
            <person name="Daum C."/>
            <person name="Hundley H."/>
            <person name="Pangilinan J."/>
            <person name="Johnson J."/>
            <person name="Barry K."/>
            <person name="LaButti K."/>
            <person name="Ng V."/>
            <person name="Ahrendt S."/>
            <person name="Min B."/>
            <person name="Choi I.G."/>
            <person name="Park H."/>
            <person name="Plett J.M."/>
            <person name="Magnuson J."/>
            <person name="Spatafora J.W."/>
            <person name="Nagy L.G."/>
            <person name="Henrissat B."/>
            <person name="Grigoriev I.V."/>
            <person name="Yang Z.L."/>
            <person name="Xu J."/>
            <person name="Martin F.M."/>
        </authorList>
    </citation>
    <scope>NUCLEOTIDE SEQUENCE</scope>
    <source>
        <strain evidence="1">KUC20120723A-06</strain>
    </source>
</reference>
<evidence type="ECO:0000313" key="1">
    <source>
        <dbReference type="EMBL" id="KAH7920639.1"/>
    </source>
</evidence>
<proteinExistence type="predicted"/>
<comment type="caution">
    <text evidence="1">The sequence shown here is derived from an EMBL/GenBank/DDBJ whole genome shotgun (WGS) entry which is preliminary data.</text>
</comment>
<keyword evidence="2" id="KW-1185">Reference proteome</keyword>
<protein>
    <submittedName>
        <fullName evidence="1">Uncharacterized protein</fullName>
    </submittedName>
</protein>
<dbReference type="Proteomes" id="UP000790709">
    <property type="component" value="Unassembled WGS sequence"/>
</dbReference>
<organism evidence="1 2">
    <name type="scientific">Leucogyrophana mollusca</name>
    <dbReference type="NCBI Taxonomy" id="85980"/>
    <lineage>
        <taxon>Eukaryota</taxon>
        <taxon>Fungi</taxon>
        <taxon>Dikarya</taxon>
        <taxon>Basidiomycota</taxon>
        <taxon>Agaricomycotina</taxon>
        <taxon>Agaricomycetes</taxon>
        <taxon>Agaricomycetidae</taxon>
        <taxon>Boletales</taxon>
        <taxon>Boletales incertae sedis</taxon>
        <taxon>Leucogyrophana</taxon>
    </lineage>
</organism>
<dbReference type="EMBL" id="MU266567">
    <property type="protein sequence ID" value="KAH7920639.1"/>
    <property type="molecule type" value="Genomic_DNA"/>
</dbReference>
<sequence>MPPHCPPELVEVRVVYGDPALQTTFKINNDITVSELKSCGIVEIGNTLVAHSGLKIEIDPSSVDVHPDASDRTRLRYLEGPLTMVVWPKPSDPNGNTSSPIIDMLERTSSELTKLKSEKAAQSMVEKSRLSNEGQRQRNIPPTMCFMVLDGWMYHLHVAPDVDESSRSLAARVEEIEQRLRDQEQEIQMLKQENQKQNQEIDELHEKLRETTEADRDAINKIRQRMLLDLGRDKLAVICGSPDWAHWKKSSSGNREEMMASASRTLRTSDQISGYWKALADDDKALRLLMLSS</sequence>
<accession>A0ACB8B512</accession>